<comment type="caution">
    <text evidence="1">The sequence shown here is derived from an EMBL/GenBank/DDBJ whole genome shotgun (WGS) entry which is preliminary data.</text>
</comment>
<dbReference type="Proteomes" id="UP001596435">
    <property type="component" value="Unassembled WGS sequence"/>
</dbReference>
<organism evidence="1 2">
    <name type="scientific">Kitasatospora paranensis</name>
    <dbReference type="NCBI Taxonomy" id="258053"/>
    <lineage>
        <taxon>Bacteria</taxon>
        <taxon>Bacillati</taxon>
        <taxon>Actinomycetota</taxon>
        <taxon>Actinomycetes</taxon>
        <taxon>Kitasatosporales</taxon>
        <taxon>Streptomycetaceae</taxon>
        <taxon>Kitasatospora</taxon>
    </lineage>
</organism>
<reference evidence="2" key="1">
    <citation type="journal article" date="2019" name="Int. J. Syst. Evol. Microbiol.">
        <title>The Global Catalogue of Microorganisms (GCM) 10K type strain sequencing project: providing services to taxonomists for standard genome sequencing and annotation.</title>
        <authorList>
            <consortium name="The Broad Institute Genomics Platform"/>
            <consortium name="The Broad Institute Genome Sequencing Center for Infectious Disease"/>
            <person name="Wu L."/>
            <person name="Ma J."/>
        </authorList>
    </citation>
    <scope>NUCLEOTIDE SEQUENCE [LARGE SCALE GENOMIC DNA]</scope>
    <source>
        <strain evidence="2">CGMCC 1.12859</strain>
    </source>
</reference>
<evidence type="ECO:0000313" key="2">
    <source>
        <dbReference type="Proteomes" id="UP001596435"/>
    </source>
</evidence>
<gene>
    <name evidence="1" type="ORF">ACFQMG_33390</name>
</gene>
<dbReference type="RefSeq" id="WP_345708471.1">
    <property type="nucleotide sequence ID" value="NZ_BAABKV010000001.1"/>
</dbReference>
<accession>A0ABW2G4R6</accession>
<evidence type="ECO:0000313" key="1">
    <source>
        <dbReference type="EMBL" id="MFC7184456.1"/>
    </source>
</evidence>
<keyword evidence="2" id="KW-1185">Reference proteome</keyword>
<protein>
    <submittedName>
        <fullName evidence="1">Uncharacterized protein</fullName>
    </submittedName>
</protein>
<dbReference type="EMBL" id="JBHTAJ010000103">
    <property type="protein sequence ID" value="MFC7184456.1"/>
    <property type="molecule type" value="Genomic_DNA"/>
</dbReference>
<proteinExistence type="predicted"/>
<name>A0ABW2G4R6_9ACTN</name>
<sequence>MDTDTVVRTRRALHAVAETVLAGPQYRASGTIRLRTYPGGFATTAEPFLQVVGNELMAPGRRLPLTGTTSGALAAAVGVDPGPPAGLYGDGSGVGPDDPLDADPQAAQWIAHCLGLGDTALRRLPGDDEPVLWPEHFDIGRTLDAVNYGVSAGDGFQPEPYAYVGPHTPRTGPFWNAPFGAARTVQDLGGADGVTRFFEEGRRLAASA</sequence>